<gene>
    <name evidence="7" type="ORF">SAMN05192584_104374</name>
</gene>
<name>A0A1I3XY74_9ACTN</name>
<feature type="compositionally biased region" description="Low complexity" evidence="5">
    <location>
        <begin position="25"/>
        <end position="45"/>
    </location>
</feature>
<accession>A0A1I3XY74</accession>
<reference evidence="8" key="1">
    <citation type="submission" date="2016-10" db="EMBL/GenBank/DDBJ databases">
        <authorList>
            <person name="Varghese N."/>
            <person name="Submissions S."/>
        </authorList>
    </citation>
    <scope>NUCLEOTIDE SEQUENCE [LARGE SCALE GENOMIC DNA]</scope>
    <source>
        <strain evidence="8">PL19</strain>
    </source>
</reference>
<evidence type="ECO:0000256" key="6">
    <source>
        <dbReference type="SAM" id="Phobius"/>
    </source>
</evidence>
<dbReference type="Pfam" id="PF01040">
    <property type="entry name" value="UbiA"/>
    <property type="match status" value="1"/>
</dbReference>
<dbReference type="InterPro" id="IPR044878">
    <property type="entry name" value="UbiA_sf"/>
</dbReference>
<feature type="transmembrane region" description="Helical" evidence="6">
    <location>
        <begin position="144"/>
        <end position="167"/>
    </location>
</feature>
<feature type="transmembrane region" description="Helical" evidence="6">
    <location>
        <begin position="222"/>
        <end position="238"/>
    </location>
</feature>
<dbReference type="Gene3D" id="1.10.357.140">
    <property type="entry name" value="UbiA prenyltransferase"/>
    <property type="match status" value="1"/>
</dbReference>
<evidence type="ECO:0000313" key="7">
    <source>
        <dbReference type="EMBL" id="SFK24505.1"/>
    </source>
</evidence>
<dbReference type="CDD" id="cd13963">
    <property type="entry name" value="PT_UbiA_2"/>
    <property type="match status" value="1"/>
</dbReference>
<evidence type="ECO:0000256" key="3">
    <source>
        <dbReference type="ARBA" id="ARBA00022989"/>
    </source>
</evidence>
<evidence type="ECO:0000256" key="4">
    <source>
        <dbReference type="ARBA" id="ARBA00023136"/>
    </source>
</evidence>
<feature type="transmembrane region" description="Helical" evidence="6">
    <location>
        <begin position="333"/>
        <end position="351"/>
    </location>
</feature>
<keyword evidence="7" id="KW-0808">Transferase</keyword>
<keyword evidence="2 6" id="KW-0812">Transmembrane</keyword>
<dbReference type="Proteomes" id="UP000198928">
    <property type="component" value="Unassembled WGS sequence"/>
</dbReference>
<dbReference type="EMBL" id="FOSG01000004">
    <property type="protein sequence ID" value="SFK24505.1"/>
    <property type="molecule type" value="Genomic_DNA"/>
</dbReference>
<evidence type="ECO:0000256" key="5">
    <source>
        <dbReference type="SAM" id="MobiDB-lite"/>
    </source>
</evidence>
<dbReference type="InterPro" id="IPR000537">
    <property type="entry name" value="UbiA_prenyltransferase"/>
</dbReference>
<proteinExistence type="predicted"/>
<organism evidence="7 8">
    <name type="scientific">Streptomyces pini</name>
    <dbReference type="NCBI Taxonomy" id="1520580"/>
    <lineage>
        <taxon>Bacteria</taxon>
        <taxon>Bacillati</taxon>
        <taxon>Actinomycetota</taxon>
        <taxon>Actinomycetes</taxon>
        <taxon>Kitasatosporales</taxon>
        <taxon>Streptomycetaceae</taxon>
        <taxon>Streptomyces</taxon>
    </lineage>
</organism>
<protein>
    <submittedName>
        <fullName evidence="7">4-hydroxybenzoate polyprenyltransferase</fullName>
    </submittedName>
</protein>
<feature type="region of interest" description="Disordered" evidence="5">
    <location>
        <begin position="1"/>
        <end position="62"/>
    </location>
</feature>
<dbReference type="GO" id="GO:0016765">
    <property type="term" value="F:transferase activity, transferring alkyl or aryl (other than methyl) groups"/>
    <property type="evidence" value="ECO:0007669"/>
    <property type="project" value="InterPro"/>
</dbReference>
<evidence type="ECO:0000256" key="2">
    <source>
        <dbReference type="ARBA" id="ARBA00022692"/>
    </source>
</evidence>
<evidence type="ECO:0000313" key="8">
    <source>
        <dbReference type="Proteomes" id="UP000198928"/>
    </source>
</evidence>
<keyword evidence="8" id="KW-1185">Reference proteome</keyword>
<dbReference type="AlphaFoldDB" id="A0A1I3XY74"/>
<evidence type="ECO:0000256" key="1">
    <source>
        <dbReference type="ARBA" id="ARBA00004141"/>
    </source>
</evidence>
<sequence length="352" mass="36989">MKRLGGGDTVDDQGGPAAAAPPGPGASAPPAASATAPSEPARATSGSHGSLREGTSRTTPRPSRLPAALVLLRPRQWVKNVFVLIIPLAVAPAALLHHIAWGLATFATFTAASAAVYVLNDWLDRKQDRLHPVKRHRPLASGQIGPLGALLLGAGCLTTLAACGALLPPAVQAVTAAYVMLNLAYCLALKHFPLVDVSVIAIGFALRALAGCLVVSAPFSPPLIISVYCACLLMALGKRRHELVTADIQERAATQRPALTGYSVSLLDQLMVLLLAVTLISYELFVLSAPHPHAAVLAVVTMPLAIFALCRYLQLIALHRGSEEPGHDVLTDAPFMINGILWLIVLTVSRFL</sequence>
<dbReference type="GO" id="GO:0016020">
    <property type="term" value="C:membrane"/>
    <property type="evidence" value="ECO:0007669"/>
    <property type="project" value="UniProtKB-SubCell"/>
</dbReference>
<comment type="subcellular location">
    <subcellularLocation>
        <location evidence="1">Membrane</location>
        <topology evidence="1">Multi-pass membrane protein</topology>
    </subcellularLocation>
</comment>
<feature type="transmembrane region" description="Helical" evidence="6">
    <location>
        <begin position="294"/>
        <end position="313"/>
    </location>
</feature>
<keyword evidence="3 6" id="KW-1133">Transmembrane helix</keyword>
<feature type="transmembrane region" description="Helical" evidence="6">
    <location>
        <begin position="81"/>
        <end position="100"/>
    </location>
</feature>
<feature type="transmembrane region" description="Helical" evidence="6">
    <location>
        <begin position="259"/>
        <end position="282"/>
    </location>
</feature>
<keyword evidence="4 6" id="KW-0472">Membrane</keyword>
<dbReference type="OrthoDB" id="9803632at2"/>